<comment type="caution">
    <text evidence="1">The sequence shown here is derived from an EMBL/GenBank/DDBJ whole genome shotgun (WGS) entry which is preliminary data.</text>
</comment>
<name>A0ABW9KIV1_9BACT</name>
<dbReference type="EMBL" id="JBJYXY010000001">
    <property type="protein sequence ID" value="MFN2975143.1"/>
    <property type="molecule type" value="Genomic_DNA"/>
</dbReference>
<evidence type="ECO:0000313" key="1">
    <source>
        <dbReference type="EMBL" id="MFN2975143.1"/>
    </source>
</evidence>
<dbReference type="RefSeq" id="WP_263413324.1">
    <property type="nucleotide sequence ID" value="NZ_BAABBH010000001.1"/>
</dbReference>
<accession>A0ABW9KIV1</accession>
<reference evidence="1 2" key="1">
    <citation type="submission" date="2024-12" db="EMBL/GenBank/DDBJ databases">
        <authorList>
            <person name="Lee Y."/>
        </authorList>
    </citation>
    <scope>NUCLEOTIDE SEQUENCE [LARGE SCALE GENOMIC DNA]</scope>
    <source>
        <strain evidence="1 2">03SUJ4</strain>
    </source>
</reference>
<keyword evidence="2" id="KW-1185">Reference proteome</keyword>
<proteinExistence type="predicted"/>
<protein>
    <submittedName>
        <fullName evidence="1">Uncharacterized protein</fullName>
    </submittedName>
</protein>
<gene>
    <name evidence="1" type="ORF">ACK2TP_05155</name>
</gene>
<evidence type="ECO:0000313" key="2">
    <source>
        <dbReference type="Proteomes" id="UP001634747"/>
    </source>
</evidence>
<dbReference type="Proteomes" id="UP001634747">
    <property type="component" value="Unassembled WGS sequence"/>
</dbReference>
<sequence>MKIGTEDRKKLILAGTLGVLALGTMIYELAGSSSDTPSPAPAPVTVARPATPSPVAAHVSSAALDPTLHPEGMQAAEALLYTGSGRNIFLAGSQAAVKTVSIPKPIAPVRIAPVQSIPTGPPPPPPIDLRFFGTEQRRGGKRQAFFLKGDDVFLATEGDIVGRRYRVGPITGNSAQVTDLTNNNTQTLPLVQQ</sequence>
<organism evidence="1 2">
    <name type="scientific">Terriglobus aquaticus</name>
    <dbReference type="NCBI Taxonomy" id="940139"/>
    <lineage>
        <taxon>Bacteria</taxon>
        <taxon>Pseudomonadati</taxon>
        <taxon>Acidobacteriota</taxon>
        <taxon>Terriglobia</taxon>
        <taxon>Terriglobales</taxon>
        <taxon>Acidobacteriaceae</taxon>
        <taxon>Terriglobus</taxon>
    </lineage>
</organism>